<dbReference type="RefSeq" id="WP_125984822.1">
    <property type="nucleotide sequence ID" value="NZ_NGJS01000028.1"/>
</dbReference>
<protein>
    <recommendedName>
        <fullName evidence="3">GIY-YIG domain-containing protein</fullName>
    </recommendedName>
</protein>
<gene>
    <name evidence="1" type="ORF">CBF37_11195</name>
</gene>
<proteinExistence type="predicted"/>
<keyword evidence="2" id="KW-1185">Reference proteome</keyword>
<evidence type="ECO:0008006" key="3">
    <source>
        <dbReference type="Google" id="ProtNLM"/>
    </source>
</evidence>
<name>A0A429ZR56_9ENTE</name>
<organism evidence="1 2">
    <name type="scientific">Vagococcus vulneris</name>
    <dbReference type="NCBI Taxonomy" id="1977869"/>
    <lineage>
        <taxon>Bacteria</taxon>
        <taxon>Bacillati</taxon>
        <taxon>Bacillota</taxon>
        <taxon>Bacilli</taxon>
        <taxon>Lactobacillales</taxon>
        <taxon>Enterococcaceae</taxon>
        <taxon>Vagococcus</taxon>
    </lineage>
</organism>
<dbReference type="EMBL" id="NGJS01000028">
    <property type="protein sequence ID" value="RST96145.1"/>
    <property type="molecule type" value="Genomic_DNA"/>
</dbReference>
<comment type="caution">
    <text evidence="1">The sequence shown here is derived from an EMBL/GenBank/DDBJ whole genome shotgun (WGS) entry which is preliminary data.</text>
</comment>
<evidence type="ECO:0000313" key="2">
    <source>
        <dbReference type="Proteomes" id="UP000287857"/>
    </source>
</evidence>
<sequence>MYDYYVYGHYTDDGTLFYIGKGRGDRHLQIGRNSAHDRIATRKGCNSKILFRDLSEKEALLIEDTMVWNAEEIGFILTNQMLGNNDEPLLSDQEVMTILAYTFYRKDANMNNNKSETLQHRGDVFLDLSSEVINREYEKNIYRILEESTQIQLDVLCVILTILISYSNSLCVEVSISKLSKLLDVSKNDIQKNLISFYPNLDLECKEIGDYKRFPVIKEIICDNETFSISFYEHYANLMVPLYNGIHGKSSSILEDYLAEHTQLYNDRQDILDKIN</sequence>
<dbReference type="AlphaFoldDB" id="A0A429ZR56"/>
<accession>A0A429ZR56</accession>
<dbReference type="Proteomes" id="UP000287857">
    <property type="component" value="Unassembled WGS sequence"/>
</dbReference>
<dbReference type="OrthoDB" id="67448at2"/>
<evidence type="ECO:0000313" key="1">
    <source>
        <dbReference type="EMBL" id="RST96145.1"/>
    </source>
</evidence>
<reference evidence="1 2" key="1">
    <citation type="submission" date="2017-05" db="EMBL/GenBank/DDBJ databases">
        <title>Vagococcus spp. assemblies.</title>
        <authorList>
            <person name="Gulvik C.A."/>
        </authorList>
    </citation>
    <scope>NUCLEOTIDE SEQUENCE [LARGE SCALE GENOMIC DNA]</scope>
    <source>
        <strain evidence="1 2">SS1995</strain>
    </source>
</reference>